<gene>
    <name evidence="6" type="ORF">N0F65_011787</name>
</gene>
<evidence type="ECO:0000256" key="5">
    <source>
        <dbReference type="SAM" id="Phobius"/>
    </source>
</evidence>
<evidence type="ECO:0000256" key="4">
    <source>
        <dbReference type="ARBA" id="ARBA00023136"/>
    </source>
</evidence>
<evidence type="ECO:0000313" key="6">
    <source>
        <dbReference type="EMBL" id="DAZ96563.1"/>
    </source>
</evidence>
<dbReference type="PANTHER" id="PTHR43701">
    <property type="entry name" value="MEMBRANE TRANSPORTER PROTEIN MJ0441-RELATED"/>
    <property type="match status" value="1"/>
</dbReference>
<feature type="transmembrane region" description="Helical" evidence="5">
    <location>
        <begin position="243"/>
        <end position="262"/>
    </location>
</feature>
<dbReference type="PANTHER" id="PTHR43701:SF2">
    <property type="entry name" value="MEMBRANE TRANSPORTER PROTEIN YJNA-RELATED"/>
    <property type="match status" value="1"/>
</dbReference>
<keyword evidence="7" id="KW-1185">Reference proteome</keyword>
<comment type="subcellular location">
    <subcellularLocation>
        <location evidence="1">Membrane</location>
        <topology evidence="1">Multi-pass membrane protein</topology>
    </subcellularLocation>
</comment>
<protein>
    <submittedName>
        <fullName evidence="6">Uncharacterized protein</fullName>
    </submittedName>
</protein>
<dbReference type="GO" id="GO:0016020">
    <property type="term" value="C:membrane"/>
    <property type="evidence" value="ECO:0007669"/>
    <property type="project" value="UniProtKB-SubCell"/>
</dbReference>
<feature type="transmembrane region" description="Helical" evidence="5">
    <location>
        <begin position="53"/>
        <end position="72"/>
    </location>
</feature>
<feature type="transmembrane region" description="Helical" evidence="5">
    <location>
        <begin position="141"/>
        <end position="158"/>
    </location>
</feature>
<evidence type="ECO:0000256" key="3">
    <source>
        <dbReference type="ARBA" id="ARBA00022989"/>
    </source>
</evidence>
<dbReference type="Pfam" id="PF01925">
    <property type="entry name" value="TauE"/>
    <property type="match status" value="2"/>
</dbReference>
<keyword evidence="3 5" id="KW-1133">Transmembrane helix</keyword>
<dbReference type="InterPro" id="IPR002781">
    <property type="entry name" value="TM_pro_TauE-like"/>
</dbReference>
<evidence type="ECO:0000313" key="7">
    <source>
        <dbReference type="Proteomes" id="UP001146120"/>
    </source>
</evidence>
<sequence length="321" mass="33323">MRAGRAVWRHGVARSQPPVRVNASAAPRRVFCSAKQTDTNAQLSLGLGLASGGFAGAVSALTGVGGGLILIPTLAKFTKLPQQAVNGTSIGAVTISAAVGAWNYADAGSCNIPLALVTTAPSILFARYGVQAAHRLSSKKLSLVVGCAMLACSPLIILKNSQYFPKWSKNQSPLDLQFYGRQAEDQKPYTELVRSNLPGFALVNSKYVAAGAFAGFISGLCGLGGGILMTAYLTAASDMPQEAIIGTSLLSIVPTAASSTYYNMRAKSIHLPTALRIGGALAVSVYGTSKFVTHHVPEDALRGILATTLGAAAIVMMRRAI</sequence>
<feature type="transmembrane region" description="Helical" evidence="5">
    <location>
        <begin position="111"/>
        <end position="129"/>
    </location>
</feature>
<reference evidence="6" key="2">
    <citation type="journal article" date="2023" name="Microbiol Resour">
        <title>Decontamination and Annotation of the Draft Genome Sequence of the Oomycete Lagenidium giganteum ARSEF 373.</title>
        <authorList>
            <person name="Morgan W.R."/>
            <person name="Tartar A."/>
        </authorList>
    </citation>
    <scope>NUCLEOTIDE SEQUENCE</scope>
    <source>
        <strain evidence="6">ARSEF 373</strain>
    </source>
</reference>
<reference evidence="6" key="1">
    <citation type="submission" date="2022-11" db="EMBL/GenBank/DDBJ databases">
        <authorList>
            <person name="Morgan W.R."/>
            <person name="Tartar A."/>
        </authorList>
    </citation>
    <scope>NUCLEOTIDE SEQUENCE</scope>
    <source>
        <strain evidence="6">ARSEF 373</strain>
    </source>
</reference>
<evidence type="ECO:0000256" key="1">
    <source>
        <dbReference type="ARBA" id="ARBA00004141"/>
    </source>
</evidence>
<keyword evidence="4 5" id="KW-0472">Membrane</keyword>
<dbReference type="AlphaFoldDB" id="A0AAV2YTD3"/>
<proteinExistence type="predicted"/>
<evidence type="ECO:0000256" key="2">
    <source>
        <dbReference type="ARBA" id="ARBA00022692"/>
    </source>
</evidence>
<keyword evidence="2 5" id="KW-0812">Transmembrane</keyword>
<dbReference type="InterPro" id="IPR051598">
    <property type="entry name" value="TSUP/Inactive_protease-like"/>
</dbReference>
<feature type="transmembrane region" description="Helical" evidence="5">
    <location>
        <begin position="207"/>
        <end position="231"/>
    </location>
</feature>
<feature type="transmembrane region" description="Helical" evidence="5">
    <location>
        <begin position="84"/>
        <end position="105"/>
    </location>
</feature>
<accession>A0AAV2YTD3</accession>
<dbReference type="Proteomes" id="UP001146120">
    <property type="component" value="Unassembled WGS sequence"/>
</dbReference>
<organism evidence="6 7">
    <name type="scientific">Lagenidium giganteum</name>
    <dbReference type="NCBI Taxonomy" id="4803"/>
    <lineage>
        <taxon>Eukaryota</taxon>
        <taxon>Sar</taxon>
        <taxon>Stramenopiles</taxon>
        <taxon>Oomycota</taxon>
        <taxon>Peronosporomycetes</taxon>
        <taxon>Pythiales</taxon>
        <taxon>Pythiaceae</taxon>
    </lineage>
</organism>
<dbReference type="EMBL" id="DAKRPA010000163">
    <property type="protein sequence ID" value="DAZ96563.1"/>
    <property type="molecule type" value="Genomic_DNA"/>
</dbReference>
<name>A0AAV2YTD3_9STRA</name>
<comment type="caution">
    <text evidence="6">The sequence shown here is derived from an EMBL/GenBank/DDBJ whole genome shotgun (WGS) entry which is preliminary data.</text>
</comment>